<sequence length="401" mass="44064">MSSFAESAPSPIHLLRIHSTPVSVLHISEDNERIYSGDSSGQVACTSSRTLRVITSWKAHTDGLLGVEELGNEIITHGRDNKLNVWTRTEDGSTSVNLGGPAPIDQPDPTLKYSLDVNALNYCRFSLLPIPGAENTSTSTSSSPTSLPALIALPNLVESSQADVWSLPSQQRLHAGIGNQTARSVFSDGRGGEVSTGIIMSLHLFRTATNDSGTSGHLRLLLAYENGSVALRQYKNVESEVSVEGKGWDLLWDAKLHKESIMAMRVSRDNSLALSVSADHLVGRYDLVAPDDDESRFSAHRTKHPGNGSVAFRDDGRVCAIGGWDGKIRLYSTKKMKPLGTLRYHKQNCNALEFARSRNGIREDEEDEEMSEEELTRRSRWLLGGSSDNRVSIWELMSFEK</sequence>
<dbReference type="SMART" id="SM00320">
    <property type="entry name" value="WD40"/>
    <property type="match status" value="5"/>
</dbReference>
<gene>
    <name evidence="5" type="primary">asa1</name>
    <name evidence="5" type="ORF">V5O48_004045</name>
</gene>
<dbReference type="InterPro" id="IPR036322">
    <property type="entry name" value="WD40_repeat_dom_sf"/>
</dbReference>
<dbReference type="Pfam" id="PF00400">
    <property type="entry name" value="WD40"/>
    <property type="match status" value="1"/>
</dbReference>
<reference evidence="5 6" key="1">
    <citation type="submission" date="2024-02" db="EMBL/GenBank/DDBJ databases">
        <title>A draft genome for the cacao thread blight pathogen Marasmius crinis-equi.</title>
        <authorList>
            <person name="Cohen S.P."/>
            <person name="Baruah I.K."/>
            <person name="Amoako-Attah I."/>
            <person name="Bukari Y."/>
            <person name="Meinhardt L.W."/>
            <person name="Bailey B.A."/>
        </authorList>
    </citation>
    <scope>NUCLEOTIDE SEQUENCE [LARGE SCALE GENOMIC DNA]</scope>
    <source>
        <strain evidence="5 6">GH-76</strain>
    </source>
</reference>
<accession>A0ABR3FR88</accession>
<name>A0ABR3FR88_9AGAR</name>
<protein>
    <recommendedName>
        <fullName evidence="4">ASTRA-associated protein 1</fullName>
    </recommendedName>
</protein>
<keyword evidence="6" id="KW-1185">Reference proteome</keyword>
<dbReference type="Gene3D" id="2.130.10.10">
    <property type="entry name" value="YVTN repeat-like/Quinoprotein amine dehydrogenase"/>
    <property type="match status" value="2"/>
</dbReference>
<evidence type="ECO:0000256" key="3">
    <source>
        <dbReference type="ARBA" id="ARBA00037931"/>
    </source>
</evidence>
<evidence type="ECO:0000313" key="6">
    <source>
        <dbReference type="Proteomes" id="UP001465976"/>
    </source>
</evidence>
<evidence type="ECO:0000256" key="2">
    <source>
        <dbReference type="ARBA" id="ARBA00022737"/>
    </source>
</evidence>
<dbReference type="EMBL" id="JBAHYK010000128">
    <property type="protein sequence ID" value="KAL0577938.1"/>
    <property type="molecule type" value="Genomic_DNA"/>
</dbReference>
<keyword evidence="1" id="KW-0853">WD repeat</keyword>
<keyword evidence="2" id="KW-0677">Repeat</keyword>
<dbReference type="InterPro" id="IPR019775">
    <property type="entry name" value="WD40_repeat_CS"/>
</dbReference>
<proteinExistence type="inferred from homology"/>
<comment type="similarity">
    <text evidence="3">Belongs to the WD repeat ASA1 family.</text>
</comment>
<dbReference type="SUPFAM" id="SSF50978">
    <property type="entry name" value="WD40 repeat-like"/>
    <property type="match status" value="1"/>
</dbReference>
<dbReference type="PANTHER" id="PTHR19854:SF1">
    <property type="entry name" value="GUANINE NUCLEOTIDE-BINDING PROTEIN SUBUNIT BETA-LIKE PROTEIN 1"/>
    <property type="match status" value="1"/>
</dbReference>
<evidence type="ECO:0000256" key="1">
    <source>
        <dbReference type="ARBA" id="ARBA00022574"/>
    </source>
</evidence>
<dbReference type="PROSITE" id="PS00678">
    <property type="entry name" value="WD_REPEATS_1"/>
    <property type="match status" value="1"/>
</dbReference>
<dbReference type="Proteomes" id="UP001465976">
    <property type="component" value="Unassembled WGS sequence"/>
</dbReference>
<evidence type="ECO:0000256" key="4">
    <source>
        <dbReference type="ARBA" id="ARBA00040563"/>
    </source>
</evidence>
<dbReference type="PANTHER" id="PTHR19854">
    <property type="entry name" value="TRANSDUCIN BETA-LIKE 3"/>
    <property type="match status" value="1"/>
</dbReference>
<dbReference type="InterPro" id="IPR015943">
    <property type="entry name" value="WD40/YVTN_repeat-like_dom_sf"/>
</dbReference>
<comment type="caution">
    <text evidence="5">The sequence shown here is derived from an EMBL/GenBank/DDBJ whole genome shotgun (WGS) entry which is preliminary data.</text>
</comment>
<evidence type="ECO:0000313" key="5">
    <source>
        <dbReference type="EMBL" id="KAL0577938.1"/>
    </source>
</evidence>
<organism evidence="5 6">
    <name type="scientific">Marasmius crinis-equi</name>
    <dbReference type="NCBI Taxonomy" id="585013"/>
    <lineage>
        <taxon>Eukaryota</taxon>
        <taxon>Fungi</taxon>
        <taxon>Dikarya</taxon>
        <taxon>Basidiomycota</taxon>
        <taxon>Agaricomycotina</taxon>
        <taxon>Agaricomycetes</taxon>
        <taxon>Agaricomycetidae</taxon>
        <taxon>Agaricales</taxon>
        <taxon>Marasmiineae</taxon>
        <taxon>Marasmiaceae</taxon>
        <taxon>Marasmius</taxon>
    </lineage>
</organism>
<dbReference type="InterPro" id="IPR001680">
    <property type="entry name" value="WD40_rpt"/>
</dbReference>